<dbReference type="RefSeq" id="WP_092367854.1">
    <property type="nucleotide sequence ID" value="NZ_BMGV01000007.1"/>
</dbReference>
<keyword evidence="1" id="KW-0732">Signal</keyword>
<proteinExistence type="predicted"/>
<dbReference type="EMBL" id="FNYD01000007">
    <property type="protein sequence ID" value="SEJ81886.1"/>
    <property type="molecule type" value="Genomic_DNA"/>
</dbReference>
<dbReference type="STRING" id="1227549.SAMN05444007_107222"/>
<feature type="chain" id="PRO_5011679918" evidence="1">
    <location>
        <begin position="17"/>
        <end position="115"/>
    </location>
</feature>
<dbReference type="AlphaFoldDB" id="A0A1H7BXE4"/>
<reference evidence="2 3" key="1">
    <citation type="submission" date="2016-10" db="EMBL/GenBank/DDBJ databases">
        <authorList>
            <person name="de Groot N.N."/>
        </authorList>
    </citation>
    <scope>NUCLEOTIDE SEQUENCE [LARGE SCALE GENOMIC DNA]</scope>
    <source>
        <strain evidence="2 3">DSM 29340</strain>
    </source>
</reference>
<sequence length="115" mass="12424">MRFLVPLLALAAPALADPPVIESVSARQSGDIWRFDVTLSHPDTGWGHYADGWRVLAMDGTELGMRVLAHPHVTEQPFTRSLGNVRVPAGATEVQIEARCLVDGWAGAPVTVSLR</sequence>
<feature type="signal peptide" evidence="1">
    <location>
        <begin position="1"/>
        <end position="16"/>
    </location>
</feature>
<dbReference type="Proteomes" id="UP000199379">
    <property type="component" value="Unassembled WGS sequence"/>
</dbReference>
<gene>
    <name evidence="2" type="ORF">SAMN05444007_107222</name>
</gene>
<evidence type="ECO:0000313" key="3">
    <source>
        <dbReference type="Proteomes" id="UP000199379"/>
    </source>
</evidence>
<evidence type="ECO:0000313" key="2">
    <source>
        <dbReference type="EMBL" id="SEJ81886.1"/>
    </source>
</evidence>
<keyword evidence="3" id="KW-1185">Reference proteome</keyword>
<accession>A0A1H7BXE4</accession>
<dbReference type="OrthoDB" id="573055at2"/>
<protein>
    <submittedName>
        <fullName evidence="2">Uncharacterized protein</fullName>
    </submittedName>
</protein>
<name>A0A1H7BXE4_9RHOB</name>
<evidence type="ECO:0000256" key="1">
    <source>
        <dbReference type="SAM" id="SignalP"/>
    </source>
</evidence>
<organism evidence="2 3">
    <name type="scientific">Cribrihabitans marinus</name>
    <dbReference type="NCBI Taxonomy" id="1227549"/>
    <lineage>
        <taxon>Bacteria</taxon>
        <taxon>Pseudomonadati</taxon>
        <taxon>Pseudomonadota</taxon>
        <taxon>Alphaproteobacteria</taxon>
        <taxon>Rhodobacterales</taxon>
        <taxon>Paracoccaceae</taxon>
        <taxon>Cribrihabitans</taxon>
    </lineage>
</organism>